<keyword evidence="6" id="KW-0472">Membrane</keyword>
<sequence>MTYLGLALPFVGVSVAVLTAAVLLRRPNRDWWMATGTTLVALLLLTAVFDNLMIAVDLFRYQDDQISGIAVGLAPIEDFAWPLAAALGLPGLSLLLSRSPVDEVRT</sequence>
<reference evidence="8 9" key="1">
    <citation type="submission" date="2018-11" db="EMBL/GenBank/DDBJ databases">
        <authorList>
            <person name="Li F."/>
        </authorList>
    </citation>
    <scope>NUCLEOTIDE SEQUENCE [LARGE SCALE GENOMIC DNA]</scope>
    <source>
        <strain evidence="8 9">YS17T</strain>
    </source>
</reference>
<evidence type="ECO:0000256" key="6">
    <source>
        <dbReference type="ARBA" id="ARBA00023136"/>
    </source>
</evidence>
<keyword evidence="3" id="KW-0812">Transmembrane</keyword>
<dbReference type="Proteomes" id="UP000275225">
    <property type="component" value="Unassembled WGS sequence"/>
</dbReference>
<keyword evidence="7" id="KW-0413">Isomerase</keyword>
<name>A0A3N6WLD3_9ACTN</name>
<dbReference type="OrthoDB" id="4411839at2"/>
<evidence type="ECO:0000256" key="2">
    <source>
        <dbReference type="ARBA" id="ARBA00004829"/>
    </source>
</evidence>
<keyword evidence="9" id="KW-1185">Reference proteome</keyword>
<dbReference type="InterPro" id="IPR017825">
    <property type="entry name" value="Lycopene_cyclase_dom"/>
</dbReference>
<organism evidence="8 9">
    <name type="scientific">Aeromicrobium camelliae</name>
    <dbReference type="NCBI Taxonomy" id="1538144"/>
    <lineage>
        <taxon>Bacteria</taxon>
        <taxon>Bacillati</taxon>
        <taxon>Actinomycetota</taxon>
        <taxon>Actinomycetes</taxon>
        <taxon>Propionibacteriales</taxon>
        <taxon>Nocardioidaceae</taxon>
        <taxon>Aeromicrobium</taxon>
    </lineage>
</organism>
<comment type="pathway">
    <text evidence="2">Carotenoid biosynthesis.</text>
</comment>
<dbReference type="GO" id="GO:0016872">
    <property type="term" value="F:intramolecular lyase activity"/>
    <property type="evidence" value="ECO:0007669"/>
    <property type="project" value="InterPro"/>
</dbReference>
<evidence type="ECO:0000313" key="8">
    <source>
        <dbReference type="EMBL" id="RQN02488.1"/>
    </source>
</evidence>
<dbReference type="AlphaFoldDB" id="A0A3N6WLD3"/>
<comment type="subcellular location">
    <subcellularLocation>
        <location evidence="1">Membrane</location>
        <topology evidence="1">Multi-pass membrane protein</topology>
    </subcellularLocation>
</comment>
<dbReference type="NCBIfam" id="TIGR03462">
    <property type="entry name" value="CarR_dom_SF"/>
    <property type="match status" value="1"/>
</dbReference>
<evidence type="ECO:0000313" key="9">
    <source>
        <dbReference type="Proteomes" id="UP000275225"/>
    </source>
</evidence>
<dbReference type="GO" id="GO:0016117">
    <property type="term" value="P:carotenoid biosynthetic process"/>
    <property type="evidence" value="ECO:0007669"/>
    <property type="project" value="UniProtKB-KW"/>
</dbReference>
<accession>A0A3N6WLD3</accession>
<keyword evidence="4" id="KW-0125">Carotenoid biosynthesis</keyword>
<dbReference type="RefSeq" id="WP_124237618.1">
    <property type="nucleotide sequence ID" value="NZ_JBHUFI010000011.1"/>
</dbReference>
<evidence type="ECO:0000256" key="4">
    <source>
        <dbReference type="ARBA" id="ARBA00022746"/>
    </source>
</evidence>
<evidence type="ECO:0000256" key="1">
    <source>
        <dbReference type="ARBA" id="ARBA00004141"/>
    </source>
</evidence>
<dbReference type="GO" id="GO:0045436">
    <property type="term" value="F:lycopene beta cyclase activity"/>
    <property type="evidence" value="ECO:0007669"/>
    <property type="project" value="UniProtKB-ARBA"/>
</dbReference>
<dbReference type="GO" id="GO:0016020">
    <property type="term" value="C:membrane"/>
    <property type="evidence" value="ECO:0007669"/>
    <property type="project" value="UniProtKB-SubCell"/>
</dbReference>
<gene>
    <name evidence="8" type="ORF">EHW97_13055</name>
</gene>
<proteinExistence type="predicted"/>
<dbReference type="EMBL" id="RQJX01000020">
    <property type="protein sequence ID" value="RQN02488.1"/>
    <property type="molecule type" value="Genomic_DNA"/>
</dbReference>
<evidence type="ECO:0000256" key="5">
    <source>
        <dbReference type="ARBA" id="ARBA00022989"/>
    </source>
</evidence>
<protein>
    <submittedName>
        <fullName evidence="8">Lycopene cyclase domain-containing protein</fullName>
    </submittedName>
</protein>
<keyword evidence="5" id="KW-1133">Transmembrane helix</keyword>
<evidence type="ECO:0000256" key="7">
    <source>
        <dbReference type="ARBA" id="ARBA00023235"/>
    </source>
</evidence>
<comment type="caution">
    <text evidence="8">The sequence shown here is derived from an EMBL/GenBank/DDBJ whole genome shotgun (WGS) entry which is preliminary data.</text>
</comment>
<evidence type="ECO:0000256" key="3">
    <source>
        <dbReference type="ARBA" id="ARBA00022692"/>
    </source>
</evidence>